<dbReference type="GeneID" id="89938412"/>
<keyword evidence="3" id="KW-1185">Reference proteome</keyword>
<keyword evidence="1" id="KW-1133">Transmembrane helix</keyword>
<accession>A0AAN6TKX5</accession>
<comment type="caution">
    <text evidence="2">The sequence shown here is derived from an EMBL/GenBank/DDBJ whole genome shotgun (WGS) entry which is preliminary data.</text>
</comment>
<keyword evidence="1" id="KW-0812">Transmembrane</keyword>
<evidence type="ECO:0000313" key="2">
    <source>
        <dbReference type="EMBL" id="KAK4116310.1"/>
    </source>
</evidence>
<keyword evidence="1" id="KW-0472">Membrane</keyword>
<organism evidence="2 3">
    <name type="scientific">Canariomyces notabilis</name>
    <dbReference type="NCBI Taxonomy" id="2074819"/>
    <lineage>
        <taxon>Eukaryota</taxon>
        <taxon>Fungi</taxon>
        <taxon>Dikarya</taxon>
        <taxon>Ascomycota</taxon>
        <taxon>Pezizomycotina</taxon>
        <taxon>Sordariomycetes</taxon>
        <taxon>Sordariomycetidae</taxon>
        <taxon>Sordariales</taxon>
        <taxon>Chaetomiaceae</taxon>
        <taxon>Canariomyces</taxon>
    </lineage>
</organism>
<proteinExistence type="predicted"/>
<evidence type="ECO:0000256" key="1">
    <source>
        <dbReference type="SAM" id="Phobius"/>
    </source>
</evidence>
<protein>
    <submittedName>
        <fullName evidence="2">Uncharacterized protein</fullName>
    </submittedName>
</protein>
<feature type="transmembrane region" description="Helical" evidence="1">
    <location>
        <begin position="375"/>
        <end position="398"/>
    </location>
</feature>
<dbReference type="AlphaFoldDB" id="A0AAN6TKX5"/>
<dbReference type="Proteomes" id="UP001302812">
    <property type="component" value="Unassembled WGS sequence"/>
</dbReference>
<reference evidence="2" key="1">
    <citation type="journal article" date="2023" name="Mol. Phylogenet. Evol.">
        <title>Genome-scale phylogeny and comparative genomics of the fungal order Sordariales.</title>
        <authorList>
            <person name="Hensen N."/>
            <person name="Bonometti L."/>
            <person name="Westerberg I."/>
            <person name="Brannstrom I.O."/>
            <person name="Guillou S."/>
            <person name="Cros-Aarteil S."/>
            <person name="Calhoun S."/>
            <person name="Haridas S."/>
            <person name="Kuo A."/>
            <person name="Mondo S."/>
            <person name="Pangilinan J."/>
            <person name="Riley R."/>
            <person name="LaButti K."/>
            <person name="Andreopoulos B."/>
            <person name="Lipzen A."/>
            <person name="Chen C."/>
            <person name="Yan M."/>
            <person name="Daum C."/>
            <person name="Ng V."/>
            <person name="Clum A."/>
            <person name="Steindorff A."/>
            <person name="Ohm R.A."/>
            <person name="Martin F."/>
            <person name="Silar P."/>
            <person name="Natvig D.O."/>
            <person name="Lalanne C."/>
            <person name="Gautier V."/>
            <person name="Ament-Velasquez S.L."/>
            <person name="Kruys A."/>
            <person name="Hutchinson M.I."/>
            <person name="Powell A.J."/>
            <person name="Barry K."/>
            <person name="Miller A.N."/>
            <person name="Grigoriev I.V."/>
            <person name="Debuchy R."/>
            <person name="Gladieux P."/>
            <person name="Hiltunen Thoren M."/>
            <person name="Johannesson H."/>
        </authorList>
    </citation>
    <scope>NUCLEOTIDE SEQUENCE</scope>
    <source>
        <strain evidence="2">CBS 508.74</strain>
    </source>
</reference>
<sequence>MPCSTGQSNVLDELPWYRWWVVQQLRNQPQRLLLSLPDFDSDKDPDFGPFFTVWNRVQALIVVSGFKSIRSVTRALVDHGLLSTKNNYEAAQSAEELVFSILGWQTMLYMPDFTSCTNGEFRILNEMGGYRGETRVSLCQLASSSDQNLPTFLLGFGVMLPPRNYFALDEADDRALVNKTKSISRKDLHAHLLTNVCNVTIEWVDSLACHLELDRHSGKLFLFRYPSFCVSNLQQTHKPHKGQDGWGSVLHHCANERANPMPWGNKEDVTGLLWEILLSYRLIFGQERRSRAVFRKIQPFAGIPPQGRDPLLAHLCGRKRFECPVAKLVERDVYDLEADFPHLRGRIALLSGYAASRKPRNVRQLWTDRRDSTSWLALWSVLIFGSLSILLALLQTIFQILQYLDGRRQGGNG</sequence>
<reference evidence="2" key="2">
    <citation type="submission" date="2023-05" db="EMBL/GenBank/DDBJ databases">
        <authorList>
            <consortium name="Lawrence Berkeley National Laboratory"/>
            <person name="Steindorff A."/>
            <person name="Hensen N."/>
            <person name="Bonometti L."/>
            <person name="Westerberg I."/>
            <person name="Brannstrom I.O."/>
            <person name="Guillou S."/>
            <person name="Cros-Aarteil S."/>
            <person name="Calhoun S."/>
            <person name="Haridas S."/>
            <person name="Kuo A."/>
            <person name="Mondo S."/>
            <person name="Pangilinan J."/>
            <person name="Riley R."/>
            <person name="Labutti K."/>
            <person name="Andreopoulos B."/>
            <person name="Lipzen A."/>
            <person name="Chen C."/>
            <person name="Yanf M."/>
            <person name="Daum C."/>
            <person name="Ng V."/>
            <person name="Clum A."/>
            <person name="Ohm R."/>
            <person name="Martin F."/>
            <person name="Silar P."/>
            <person name="Natvig D."/>
            <person name="Lalanne C."/>
            <person name="Gautier V."/>
            <person name="Ament-Velasquez S.L."/>
            <person name="Kruys A."/>
            <person name="Hutchinson M.I."/>
            <person name="Powell A.J."/>
            <person name="Barry K."/>
            <person name="Miller A.N."/>
            <person name="Grigoriev I.V."/>
            <person name="Debuchy R."/>
            <person name="Gladieux P."/>
            <person name="Thoren M.H."/>
            <person name="Johannesson H."/>
        </authorList>
    </citation>
    <scope>NUCLEOTIDE SEQUENCE</scope>
    <source>
        <strain evidence="2">CBS 508.74</strain>
    </source>
</reference>
<gene>
    <name evidence="2" type="ORF">N656DRAFT_774537</name>
</gene>
<dbReference type="EMBL" id="MU853333">
    <property type="protein sequence ID" value="KAK4116310.1"/>
    <property type="molecule type" value="Genomic_DNA"/>
</dbReference>
<dbReference type="RefSeq" id="XP_064673880.1">
    <property type="nucleotide sequence ID" value="XM_064814287.1"/>
</dbReference>
<evidence type="ECO:0000313" key="3">
    <source>
        <dbReference type="Proteomes" id="UP001302812"/>
    </source>
</evidence>
<name>A0AAN6TKX5_9PEZI</name>